<keyword evidence="6 10" id="KW-0346">Stress response</keyword>
<dbReference type="AlphaFoldDB" id="A0A2P6ASK7"/>
<dbReference type="RefSeq" id="WP_105192172.1">
    <property type="nucleotide sequence ID" value="NZ_PTQZ01000103.1"/>
</dbReference>
<keyword evidence="3 10" id="KW-0963">Cytoplasm</keyword>
<evidence type="ECO:0000259" key="12">
    <source>
        <dbReference type="SMART" id="SM00387"/>
    </source>
</evidence>
<feature type="domain" description="Histidine kinase/HSP90-like ATPase" evidence="12">
    <location>
        <begin position="32"/>
        <end position="189"/>
    </location>
</feature>
<dbReference type="InterPro" id="IPR001404">
    <property type="entry name" value="Hsp90_fam"/>
</dbReference>
<feature type="binding site" evidence="11">
    <location>
        <position position="345"/>
    </location>
    <ligand>
        <name>ATP</name>
        <dbReference type="ChEBI" id="CHEBI:30616"/>
    </ligand>
</feature>
<dbReference type="GO" id="GO:0005524">
    <property type="term" value="F:ATP binding"/>
    <property type="evidence" value="ECO:0007669"/>
    <property type="project" value="UniProtKB-UniRule"/>
</dbReference>
<dbReference type="InterPro" id="IPR003594">
    <property type="entry name" value="HATPase_dom"/>
</dbReference>
<dbReference type="InterPro" id="IPR020568">
    <property type="entry name" value="Ribosomal_Su5_D2-typ_SF"/>
</dbReference>
<dbReference type="GO" id="GO:0005737">
    <property type="term" value="C:cytoplasm"/>
    <property type="evidence" value="ECO:0007669"/>
    <property type="project" value="UniProtKB-SubCell"/>
</dbReference>
<evidence type="ECO:0000313" key="14">
    <source>
        <dbReference type="Proteomes" id="UP000243900"/>
    </source>
</evidence>
<dbReference type="Proteomes" id="UP000243900">
    <property type="component" value="Unassembled WGS sequence"/>
</dbReference>
<dbReference type="GO" id="GO:0016887">
    <property type="term" value="F:ATP hydrolysis activity"/>
    <property type="evidence" value="ECO:0007669"/>
    <property type="project" value="InterPro"/>
</dbReference>
<dbReference type="SUPFAM" id="SSF55874">
    <property type="entry name" value="ATPase domain of HSP90 chaperone/DNA topoisomerase II/histidine kinase"/>
    <property type="match status" value="1"/>
</dbReference>
<proteinExistence type="inferred from homology"/>
<evidence type="ECO:0000313" key="13">
    <source>
        <dbReference type="EMBL" id="PQA43128.1"/>
    </source>
</evidence>
<evidence type="ECO:0000256" key="11">
    <source>
        <dbReference type="PIRSR" id="PIRSR002583-1"/>
    </source>
</evidence>
<organism evidence="13 14">
    <name type="scientific">Amnimonas aquatica</name>
    <dbReference type="NCBI Taxonomy" id="2094561"/>
    <lineage>
        <taxon>Bacteria</taxon>
        <taxon>Pseudomonadati</taxon>
        <taxon>Pseudomonadota</taxon>
        <taxon>Gammaproteobacteria</taxon>
        <taxon>Moraxellales</taxon>
        <taxon>Moraxellaceae</taxon>
        <taxon>Amnimonas</taxon>
    </lineage>
</organism>
<keyword evidence="5 10" id="KW-0067">ATP-binding</keyword>
<dbReference type="Pfam" id="PF00183">
    <property type="entry name" value="HSP90"/>
    <property type="match status" value="1"/>
</dbReference>
<evidence type="ECO:0000256" key="6">
    <source>
        <dbReference type="ARBA" id="ARBA00023016"/>
    </source>
</evidence>
<dbReference type="FunFam" id="3.30.230.80:FF:000002">
    <property type="entry name" value="Molecular chaperone HtpG"/>
    <property type="match status" value="1"/>
</dbReference>
<keyword evidence="4 10" id="KW-0547">Nucleotide-binding</keyword>
<dbReference type="InterPro" id="IPR036890">
    <property type="entry name" value="HATPase_C_sf"/>
</dbReference>
<evidence type="ECO:0000256" key="1">
    <source>
        <dbReference type="ARBA" id="ARBA00004496"/>
    </source>
</evidence>
<evidence type="ECO:0000256" key="7">
    <source>
        <dbReference type="ARBA" id="ARBA00023186"/>
    </source>
</evidence>
<feature type="region of interest" description="C" evidence="10">
    <location>
        <begin position="570"/>
        <end position="639"/>
    </location>
</feature>
<dbReference type="InterPro" id="IPR020575">
    <property type="entry name" value="Hsp90_N"/>
</dbReference>
<dbReference type="Gene3D" id="3.30.230.80">
    <property type="match status" value="1"/>
</dbReference>
<evidence type="ECO:0000256" key="9">
    <source>
        <dbReference type="ARBA" id="ARBA00070675"/>
    </source>
</evidence>
<dbReference type="SMART" id="SM00387">
    <property type="entry name" value="HATPase_c"/>
    <property type="match status" value="1"/>
</dbReference>
<protein>
    <recommendedName>
        <fullName evidence="9 10">Chaperone protein HtpG</fullName>
    </recommendedName>
    <alternativeName>
        <fullName evidence="10">Heat shock protein HtpG</fullName>
    </alternativeName>
    <alternativeName>
        <fullName evidence="10">High temperature protein G</fullName>
    </alternativeName>
</protein>
<feature type="binding site" evidence="11">
    <location>
        <begin position="105"/>
        <end position="106"/>
    </location>
    <ligand>
        <name>ATP</name>
        <dbReference type="ChEBI" id="CHEBI:30616"/>
    </ligand>
</feature>
<dbReference type="Gene3D" id="1.20.120.790">
    <property type="entry name" value="Heat shock protein 90, C-terminal domain"/>
    <property type="match status" value="1"/>
</dbReference>
<feature type="binding site" evidence="11">
    <location>
        <position position="85"/>
    </location>
    <ligand>
        <name>ATP</name>
        <dbReference type="ChEBI" id="CHEBI:30616"/>
    </ligand>
</feature>
<feature type="binding site" evidence="11">
    <location>
        <position position="179"/>
    </location>
    <ligand>
        <name>ATP</name>
        <dbReference type="ChEBI" id="CHEBI:30616"/>
    </ligand>
</feature>
<dbReference type="GO" id="GO:0140662">
    <property type="term" value="F:ATP-dependent protein folding chaperone"/>
    <property type="evidence" value="ECO:0007669"/>
    <property type="project" value="InterPro"/>
</dbReference>
<feature type="binding site" evidence="11">
    <location>
        <position position="90"/>
    </location>
    <ligand>
        <name>ATP</name>
        <dbReference type="ChEBI" id="CHEBI:30616"/>
    </ligand>
</feature>
<dbReference type="Pfam" id="PF13589">
    <property type="entry name" value="HATPase_c_3"/>
    <property type="match status" value="1"/>
</dbReference>
<dbReference type="PANTHER" id="PTHR11528">
    <property type="entry name" value="HEAT SHOCK PROTEIN 90 FAMILY MEMBER"/>
    <property type="match status" value="1"/>
</dbReference>
<feature type="binding site" evidence="11">
    <location>
        <begin position="127"/>
        <end position="132"/>
    </location>
    <ligand>
        <name>ATP</name>
        <dbReference type="ChEBI" id="CHEBI:30616"/>
    </ligand>
</feature>
<evidence type="ECO:0000256" key="3">
    <source>
        <dbReference type="ARBA" id="ARBA00022490"/>
    </source>
</evidence>
<comment type="subunit">
    <text evidence="10">Homodimer.</text>
</comment>
<evidence type="ECO:0000256" key="5">
    <source>
        <dbReference type="ARBA" id="ARBA00022840"/>
    </source>
</evidence>
<dbReference type="SUPFAM" id="SSF110942">
    <property type="entry name" value="HSP90 C-terminal domain"/>
    <property type="match status" value="1"/>
</dbReference>
<sequence>MSTDNLNSRETLGFQTEVSKLLQLMIHSLYSNPEIFLRELVSNASDAADKLRFEALSDASLLADDPELGIWLEVDSEAGTITLRDNGIGMSRDEVVRNLGTIARSGTAEFLNNLSGDQKQDSQLIGQFGVGFYSAFVVADRVALTTRRAGLPADQGVRWESAGEGEFSVETVDVPQRGTSITLHLREASKEFADEWRLRGIIRKYAEHIALPVHLRQPAPAAAEGETQAAAEWEVVNQAKALWTRPRTEVKDDEYQAFYKHIAHDFDDPLAWSHNKVEGKLEYTSLLYVPGRAPFDLYQRDGARGLKLYVQRVFIRDDAEQFLPMYLRFIKGVVDSADLPLNVSRELLQSSDVIDSMKSALTKRALDMIARLADDTSEAGAQTYAKFHAAFGQVLKEGVAEDHANQGKVARLLRFASSTTGEGAPVVSLADYVGRLKEGQDTIYYLTADNYTTASQSPHLELFRRKGVEVLLLTDRIDEWMMSYLTEFDGKPFQHIGKGLVDLSKIAGDEADAAPEVSEAQSRQAEAVVQRLQAVLAERVKEVRTTSRLSESPTCLVLDAFDPGFQMRQLMEAAGQKLPEVKPILEINPAHRLVERLAGEADEARFRDLALVLLDQAALAEGAQLEDPAAYVRRIQSLL</sequence>
<keyword evidence="14" id="KW-1185">Reference proteome</keyword>
<dbReference type="PRINTS" id="PR00775">
    <property type="entry name" value="HEATSHOCK90"/>
</dbReference>
<reference evidence="14" key="1">
    <citation type="submission" date="2018-02" db="EMBL/GenBank/DDBJ databases">
        <title>Genome sequencing of Solimonas sp. HR-BB.</title>
        <authorList>
            <person name="Lee Y."/>
            <person name="Jeon C.O."/>
        </authorList>
    </citation>
    <scope>NUCLEOTIDE SEQUENCE [LARGE SCALE GENOMIC DNA]</scope>
    <source>
        <strain evidence="14">HR-E</strain>
    </source>
</reference>
<evidence type="ECO:0000256" key="2">
    <source>
        <dbReference type="ARBA" id="ARBA00008239"/>
    </source>
</evidence>
<evidence type="ECO:0000256" key="10">
    <source>
        <dbReference type="HAMAP-Rule" id="MF_00505"/>
    </source>
</evidence>
<dbReference type="SUPFAM" id="SSF54211">
    <property type="entry name" value="Ribosomal protein S5 domain 2-like"/>
    <property type="match status" value="1"/>
</dbReference>
<feature type="binding site" evidence="11">
    <location>
        <position position="43"/>
    </location>
    <ligand>
        <name>ATP</name>
        <dbReference type="ChEBI" id="CHEBI:30616"/>
    </ligand>
</feature>
<comment type="similarity">
    <text evidence="2 10">Belongs to the heat shock protein 90 family.</text>
</comment>
<dbReference type="InterPro" id="IPR037196">
    <property type="entry name" value="HSP90_C"/>
</dbReference>
<comment type="function">
    <text evidence="8 10">Molecular chaperone. Has ATPase activity.</text>
</comment>
<comment type="caution">
    <text evidence="13">The sequence shown here is derived from an EMBL/GenBank/DDBJ whole genome shotgun (WGS) entry which is preliminary data.</text>
</comment>
<evidence type="ECO:0000256" key="8">
    <source>
        <dbReference type="ARBA" id="ARBA00058590"/>
    </source>
</evidence>
<dbReference type="HAMAP" id="MF_00505">
    <property type="entry name" value="HSP90"/>
    <property type="match status" value="1"/>
</dbReference>
<feature type="binding site" evidence="11">
    <location>
        <position position="39"/>
    </location>
    <ligand>
        <name>ATP</name>
        <dbReference type="ChEBI" id="CHEBI:30616"/>
    </ligand>
</feature>
<dbReference type="Gene3D" id="3.40.50.11260">
    <property type="match status" value="1"/>
</dbReference>
<dbReference type="OrthoDB" id="9802640at2"/>
<feature type="region of interest" description="A; substrate-binding" evidence="10">
    <location>
        <begin position="1"/>
        <end position="345"/>
    </location>
</feature>
<dbReference type="Gene3D" id="3.30.565.10">
    <property type="entry name" value="Histidine kinase-like ATPase, C-terminal domain"/>
    <property type="match status" value="1"/>
</dbReference>
<dbReference type="CDD" id="cd16927">
    <property type="entry name" value="HATPase_Hsp90-like"/>
    <property type="match status" value="1"/>
</dbReference>
<dbReference type="GO" id="GO:0051082">
    <property type="term" value="F:unfolded protein binding"/>
    <property type="evidence" value="ECO:0007669"/>
    <property type="project" value="UniProtKB-UniRule"/>
</dbReference>
<dbReference type="NCBIfam" id="NF003555">
    <property type="entry name" value="PRK05218.1"/>
    <property type="match status" value="1"/>
</dbReference>
<evidence type="ECO:0000256" key="4">
    <source>
        <dbReference type="ARBA" id="ARBA00022741"/>
    </source>
</evidence>
<accession>A0A2P6ASK7</accession>
<keyword evidence="7 10" id="KW-0143">Chaperone</keyword>
<dbReference type="FunFam" id="3.30.565.10:FF:000009">
    <property type="entry name" value="Molecular chaperone HtpG"/>
    <property type="match status" value="1"/>
</dbReference>
<gene>
    <name evidence="10" type="primary">htpG</name>
    <name evidence="13" type="ORF">C5O18_05465</name>
</gene>
<dbReference type="PIRSF" id="PIRSF002583">
    <property type="entry name" value="Hsp90"/>
    <property type="match status" value="1"/>
</dbReference>
<comment type="caution">
    <text evidence="10">Lacks conserved residue(s) required for the propagation of feature annotation.</text>
</comment>
<dbReference type="EMBL" id="PTQZ01000103">
    <property type="protein sequence ID" value="PQA43128.1"/>
    <property type="molecule type" value="Genomic_DNA"/>
</dbReference>
<feature type="binding site" evidence="11">
    <location>
        <position position="98"/>
    </location>
    <ligand>
        <name>ATP</name>
        <dbReference type="ChEBI" id="CHEBI:30616"/>
    </ligand>
</feature>
<comment type="subcellular location">
    <subcellularLocation>
        <location evidence="1 10">Cytoplasm</location>
    </subcellularLocation>
</comment>
<name>A0A2P6ASK7_9GAMM</name>